<keyword evidence="3" id="KW-1185">Reference proteome</keyword>
<name>A0A0P1AE87_PLAHL</name>
<dbReference type="Pfam" id="PF12530">
    <property type="entry name" value="DUF3730"/>
    <property type="match status" value="1"/>
</dbReference>
<accession>A0A0P1AE87</accession>
<protein>
    <submittedName>
        <fullName evidence="2">Armadillo-type fold</fullName>
    </submittedName>
</protein>
<organism evidence="2 3">
    <name type="scientific">Plasmopara halstedii</name>
    <name type="common">Downy mildew of sunflower</name>
    <dbReference type="NCBI Taxonomy" id="4781"/>
    <lineage>
        <taxon>Eukaryota</taxon>
        <taxon>Sar</taxon>
        <taxon>Stramenopiles</taxon>
        <taxon>Oomycota</taxon>
        <taxon>Peronosporomycetes</taxon>
        <taxon>Peronosporales</taxon>
        <taxon>Peronosporaceae</taxon>
        <taxon>Plasmopara</taxon>
    </lineage>
</organism>
<evidence type="ECO:0000313" key="2">
    <source>
        <dbReference type="EMBL" id="CEG39316.1"/>
    </source>
</evidence>
<dbReference type="GeneID" id="36404420"/>
<dbReference type="OMA" id="WMTSCLY"/>
<evidence type="ECO:0000313" key="3">
    <source>
        <dbReference type="Proteomes" id="UP000054928"/>
    </source>
</evidence>
<proteinExistence type="predicted"/>
<dbReference type="Proteomes" id="UP000054928">
    <property type="component" value="Unassembled WGS sequence"/>
</dbReference>
<dbReference type="SUPFAM" id="SSF48371">
    <property type="entry name" value="ARM repeat"/>
    <property type="match status" value="2"/>
</dbReference>
<evidence type="ECO:0000259" key="1">
    <source>
        <dbReference type="Pfam" id="PF12530"/>
    </source>
</evidence>
<dbReference type="OrthoDB" id="6125419at2759"/>
<sequence>MTGGKPTVAALLETLRQASSTVVALRIIDEAIHLLVATFSLAEAQNLVFGLQQCIKTHRHSIELTESLHEKLQQAAAICNEPVSKAEFLGFVLFQQCVSLLKTHEVSALRAILYKTLHTNHNVLSGYLAALTAADGPIFSPQVDIERVKKTLELYSTIIKSVLIDSLQSDGRKTSVLAAMASITWQFDDNITIQTAATLMLVEALELVPQSQLTQVAYTAHVALVVDILTSFSFQSKENIMLAARTARFVLVSVQLLIEKDVGVLALLQYLKQLARNIPEALWCSEFLTLTAYFLTNQCKTFFEHQLMLKVLHYILQFERNERLNHLESRSVYVEILVLPLSSLLKSHGRAATELLQQVIVIQSKGAFQYKQSIYSNAPLTESAAHARLAVQLISDEESCQRWLDSLFSSEDSALSMTVSTANNWLALILVALLSDPRSSIQNCAEKCLERQVRQSPKFWDCHTTNALVASILFLVSQQKSVTLRSGQWMTSCLYSLAGLAATTTETMRIILRLIDQMNHTVNMRSTAIMLLYQVYLTESRTFPRLETMLLEPSSPDDDLERHIIRMSLIKRLCEKDSEVGVQFVSIIQGYLEDELESVASMAMDAITALCQGDCLDFYVAFRIIAQKVRKNKICCADKPLFQERLCVFYSNGCVDYTGNERYTIELLRQTWEFVENEFPNVRKAAYAAMNKFPLQMVGLCVPPDNIDEQEGEDGHQTLEEKVEEQCDKLMRRLESENDTDVRLEIETLISKVIEHEGMRLSVVAGRGQRRRQDGSQQMTSIAFVSAAATKEIKTLFPSSAEVQSKTSSYADVSGYLMTYEPKALVDMTLGKRKDKLVRLATKNVQEILETVTQVLNRMNLPWESSSKDANDWCGVYLSTHALMEGWWRFMATYLSALDVLTELKTPAGVDDADVAFRVFTEQVTLLLDLLLCECPNKIGGQVAAGALIGQMCSSKHWKNPQLRQKCVDIIHDFSRKLALSIEQSRVFSSYESDDESSKLGVLLAIQLSLGRRKTGSREDDASFYHLLEEIQRLFKNVSISSSDDLVVAFAVLGLSHVATLYMNGEELESSKLIHWRQHQVKLIADHIFERLFGKMQHNLPEETIFPSSIAIESTTFESSFNQSSPHILVQWASFTGLARLASGFSSIQRVDWLNHVQNLLISVWKSNTSANVTAIALGPVLLHCVHHNLVQSASLEQFVADAIERAATSNANSLDRGFLMMSVAHILCRVDSFGGFRSATQKQTKSAIQQISKGLEHDSIAMRSLMLMAIANFFYLPFGMSGSFVTEPLNVEGCVELKLDSETVSILVHAAQVENNCVCSLSYAVVGAIARAAERFYVVQKKKLFDAEIRTLPIKSMSSKALQWLWSTDPSSLIESENTSKIRNASSLLRCLTSTGQVLPLLDFTSFVQSVMLRFSSVDVSVACVEFAATQASCDKLVANELLSLRWFGNADATLQAALIMDLWCHDISSKRCVLLFDSWTAMLHNILKPNSCIPEMSMDMAKQFILDDIVNELPLEPHGSHLIEQFTSRVLSELDYGERGFADIFLLSTKSDSFLWSWWQKGVIFVNLAKLKRFTISKREASLVFQWILRHSFNEWSNETLVNAFLEPLLAEMGALIAQNTNPNETVSSLLDVIDAFSRDISAFESSVYADAVKERALFGIMVYVLIWNVCTMHEQYQLLQNLQSDVFKMHLKTELLPFGVIMYAHGSKAASAVGERLLALLNQLVHLSSDELTEYLSALHKCTRQMHVAADKWCISSTLSDTIRKLWSLRETNSWSY</sequence>
<reference evidence="3" key="1">
    <citation type="submission" date="2014-09" db="EMBL/GenBank/DDBJ databases">
        <authorList>
            <person name="Sharma Rahul"/>
            <person name="Thines Marco"/>
        </authorList>
    </citation>
    <scope>NUCLEOTIDE SEQUENCE [LARGE SCALE GENOMIC DNA]</scope>
</reference>
<dbReference type="InterPro" id="IPR016024">
    <property type="entry name" value="ARM-type_fold"/>
</dbReference>
<dbReference type="RefSeq" id="XP_024575685.1">
    <property type="nucleotide sequence ID" value="XM_024724850.1"/>
</dbReference>
<dbReference type="InterPro" id="IPR022542">
    <property type="entry name" value="FOCAD/RST1_DUF3730"/>
</dbReference>
<dbReference type="EMBL" id="CCYD01000409">
    <property type="protein sequence ID" value="CEG39316.1"/>
    <property type="molecule type" value="Genomic_DNA"/>
</dbReference>
<feature type="domain" description="DUF3730" evidence="1">
    <location>
        <begin position="492"/>
        <end position="689"/>
    </location>
</feature>